<evidence type="ECO:0000256" key="1">
    <source>
        <dbReference type="SAM" id="Coils"/>
    </source>
</evidence>
<feature type="compositionally biased region" description="Polar residues" evidence="2">
    <location>
        <begin position="52"/>
        <end position="72"/>
    </location>
</feature>
<dbReference type="RefSeq" id="XP_064677165.1">
    <property type="nucleotide sequence ID" value="XM_064824229.1"/>
</dbReference>
<feature type="coiled-coil region" evidence="1">
    <location>
        <begin position="299"/>
        <end position="326"/>
    </location>
</feature>
<dbReference type="AlphaFoldDB" id="A0AAN7HK80"/>
<reference evidence="3 4" key="1">
    <citation type="submission" date="2022-11" db="EMBL/GenBank/DDBJ databases">
        <title>Mucor velutinosus strain NIH1002 WGS.</title>
        <authorList>
            <person name="Subramanian P."/>
            <person name="Mullikin J.C."/>
            <person name="Segre J.A."/>
            <person name="Zelazny A.M."/>
        </authorList>
    </citation>
    <scope>NUCLEOTIDE SEQUENCE [LARGE SCALE GENOMIC DNA]</scope>
    <source>
        <strain evidence="3 4">NIH1002</strain>
    </source>
</reference>
<feature type="region of interest" description="Disordered" evidence="2">
    <location>
        <begin position="44"/>
        <end position="80"/>
    </location>
</feature>
<dbReference type="GeneID" id="89948616"/>
<organism evidence="3 4">
    <name type="scientific">Mucor velutinosus</name>
    <dbReference type="NCBI Taxonomy" id="708070"/>
    <lineage>
        <taxon>Eukaryota</taxon>
        <taxon>Fungi</taxon>
        <taxon>Fungi incertae sedis</taxon>
        <taxon>Mucoromycota</taxon>
        <taxon>Mucoromycotina</taxon>
        <taxon>Mucoromycetes</taxon>
        <taxon>Mucorales</taxon>
        <taxon>Mucorineae</taxon>
        <taxon>Mucoraceae</taxon>
        <taxon>Mucor</taxon>
    </lineage>
</organism>
<sequence>MDHKSKLYECKKRNEQKIIDIQSLESRISQARAQIEVKKSSLGELRRKQAQYRRTQSAQSQKQPTSNRSDAINPSMPLRRRRDLIQLLPTTPDMICKKLELYIKRQFEMQKFISGAEINQIKHLIDRLPEKHDKQQTYHMVNSLLQHVKDMPKPEYCAFQILETKEYKDIQASASKQKQEIEQLTKRKDELELKIRESESTLIQRIREVHVDPVVQSAVAKNIRIKATAQQVNVELQSLMNQADSLVEEITSSKEFQAPANKESIMKDYETKIIKAVQSLHSLIHANETGNTAIRESRVQAKDENREKIEQLMDSIKKEKVRLQLERLQPFKPSNRATTSPSKDHALEEATIIKNTLSPHASISLGEALSQIVNLIESIDYLSKESVESVCTDIRETLDKLVKKWESSLHRQHIPIPQNIPEVHDGIDNVIQSVDALRDHLEHTELQYIEEQKVKLKANMDMAERIEEEMKTAHVYLQERSLINQVGKEYEIDSKNFKEWLERLEVDPKQTQV</sequence>
<protein>
    <submittedName>
        <fullName evidence="3">Uncharacterized protein</fullName>
    </submittedName>
</protein>
<keyword evidence="1" id="KW-0175">Coiled coil</keyword>
<comment type="caution">
    <text evidence="3">The sequence shown here is derived from an EMBL/GenBank/DDBJ whole genome shotgun (WGS) entry which is preliminary data.</text>
</comment>
<evidence type="ECO:0000313" key="4">
    <source>
        <dbReference type="Proteomes" id="UP001304243"/>
    </source>
</evidence>
<evidence type="ECO:0000313" key="3">
    <source>
        <dbReference type="EMBL" id="KAK4510499.1"/>
    </source>
</evidence>
<proteinExistence type="predicted"/>
<feature type="coiled-coil region" evidence="1">
    <location>
        <begin position="167"/>
        <end position="201"/>
    </location>
</feature>
<dbReference type="EMBL" id="JASEJX010000033">
    <property type="protein sequence ID" value="KAK4510499.1"/>
    <property type="molecule type" value="Genomic_DNA"/>
</dbReference>
<gene>
    <name evidence="3" type="ORF">ATC70_004930</name>
</gene>
<accession>A0AAN7HK80</accession>
<evidence type="ECO:0000256" key="2">
    <source>
        <dbReference type="SAM" id="MobiDB-lite"/>
    </source>
</evidence>
<name>A0AAN7HK80_9FUNG</name>
<keyword evidence="4" id="KW-1185">Reference proteome</keyword>
<dbReference type="Proteomes" id="UP001304243">
    <property type="component" value="Unassembled WGS sequence"/>
</dbReference>